<gene>
    <name evidence="1" type="ORF">TSAR_006821</name>
</gene>
<comment type="caution">
    <text evidence="1">The sequence shown here is derived from an EMBL/GenBank/DDBJ whole genome shotgun (WGS) entry which is preliminary data.</text>
</comment>
<keyword evidence="2" id="KW-1185">Reference proteome</keyword>
<dbReference type="Proteomes" id="UP000215335">
    <property type="component" value="Unassembled WGS sequence"/>
</dbReference>
<name>A0A232F398_9HYME</name>
<evidence type="ECO:0000313" key="1">
    <source>
        <dbReference type="EMBL" id="OXU24958.1"/>
    </source>
</evidence>
<evidence type="ECO:0000313" key="2">
    <source>
        <dbReference type="Proteomes" id="UP000215335"/>
    </source>
</evidence>
<accession>A0A232F398</accession>
<dbReference type="AlphaFoldDB" id="A0A232F398"/>
<protein>
    <submittedName>
        <fullName evidence="1">Uncharacterized protein</fullName>
    </submittedName>
</protein>
<organism evidence="1 2">
    <name type="scientific">Trichomalopsis sarcophagae</name>
    <dbReference type="NCBI Taxonomy" id="543379"/>
    <lineage>
        <taxon>Eukaryota</taxon>
        <taxon>Metazoa</taxon>
        <taxon>Ecdysozoa</taxon>
        <taxon>Arthropoda</taxon>
        <taxon>Hexapoda</taxon>
        <taxon>Insecta</taxon>
        <taxon>Pterygota</taxon>
        <taxon>Neoptera</taxon>
        <taxon>Endopterygota</taxon>
        <taxon>Hymenoptera</taxon>
        <taxon>Apocrita</taxon>
        <taxon>Proctotrupomorpha</taxon>
        <taxon>Chalcidoidea</taxon>
        <taxon>Pteromalidae</taxon>
        <taxon>Pteromalinae</taxon>
        <taxon>Trichomalopsis</taxon>
    </lineage>
</organism>
<reference evidence="1 2" key="1">
    <citation type="journal article" date="2017" name="Curr. Biol.">
        <title>The Evolution of Venom by Co-option of Single-Copy Genes.</title>
        <authorList>
            <person name="Martinson E.O."/>
            <person name="Mrinalini"/>
            <person name="Kelkar Y.D."/>
            <person name="Chang C.H."/>
            <person name="Werren J.H."/>
        </authorList>
    </citation>
    <scope>NUCLEOTIDE SEQUENCE [LARGE SCALE GENOMIC DNA]</scope>
    <source>
        <strain evidence="1 2">Alberta</strain>
        <tissue evidence="1">Whole body</tissue>
    </source>
</reference>
<dbReference type="EMBL" id="NNAY01001155">
    <property type="protein sequence ID" value="OXU24958.1"/>
    <property type="molecule type" value="Genomic_DNA"/>
</dbReference>
<sequence length="25" mass="3112">MLQNENPQYQLPHAPRLFIREFKKI</sequence>
<proteinExistence type="predicted"/>